<evidence type="ECO:0000313" key="1">
    <source>
        <dbReference type="EMBL" id="SFC77909.1"/>
    </source>
</evidence>
<organism evidence="1 2">
    <name type="scientific">Parapedobacter composti</name>
    <dbReference type="NCBI Taxonomy" id="623281"/>
    <lineage>
        <taxon>Bacteria</taxon>
        <taxon>Pseudomonadati</taxon>
        <taxon>Bacteroidota</taxon>
        <taxon>Sphingobacteriia</taxon>
        <taxon>Sphingobacteriales</taxon>
        <taxon>Sphingobacteriaceae</taxon>
        <taxon>Parapedobacter</taxon>
    </lineage>
</organism>
<evidence type="ECO:0008006" key="3">
    <source>
        <dbReference type="Google" id="ProtNLM"/>
    </source>
</evidence>
<sequence>MEPQGEILIYQSDDGVTRIETRLENETVWLTQAQLCELFQKSKATVSEHIKNIFEEGELDEKVVVRKFRITTQHGAIEGKTQARDVNYYNLDYRRPFSKPYRTKCIGRLMGIPPRK</sequence>
<name>A0A1I1LXR4_9SPHI</name>
<dbReference type="EMBL" id="FOLL01000025">
    <property type="protein sequence ID" value="SFC77909.1"/>
    <property type="molecule type" value="Genomic_DNA"/>
</dbReference>
<dbReference type="PANTHER" id="PTHR35810:SF1">
    <property type="entry name" value="CYTOPLASMIC PROTEIN"/>
    <property type="match status" value="1"/>
</dbReference>
<dbReference type="AlphaFoldDB" id="A0A1I1LXR4"/>
<dbReference type="Proteomes" id="UP000199577">
    <property type="component" value="Unassembled WGS sequence"/>
</dbReference>
<keyword evidence="2" id="KW-1185">Reference proteome</keyword>
<evidence type="ECO:0000313" key="2">
    <source>
        <dbReference type="Proteomes" id="UP000199577"/>
    </source>
</evidence>
<protein>
    <recommendedName>
        <fullName evidence="3">Virulence protein RhuM family protein</fullName>
    </recommendedName>
</protein>
<gene>
    <name evidence="1" type="ORF">SAMN05421747_12518</name>
</gene>
<proteinExistence type="predicted"/>
<dbReference type="STRING" id="623281.SAMN05421747_12518"/>
<accession>A0A1I1LXR4</accession>
<dbReference type="PANTHER" id="PTHR35810">
    <property type="entry name" value="CYTOPLASMIC PROTEIN-RELATED"/>
    <property type="match status" value="1"/>
</dbReference>
<dbReference type="RefSeq" id="WP_211657659.1">
    <property type="nucleotide sequence ID" value="NZ_FOLL01000025.1"/>
</dbReference>
<reference evidence="1 2" key="1">
    <citation type="submission" date="2016-10" db="EMBL/GenBank/DDBJ databases">
        <authorList>
            <person name="de Groot N.N."/>
        </authorList>
    </citation>
    <scope>NUCLEOTIDE SEQUENCE [LARGE SCALE GENOMIC DNA]</scope>
    <source>
        <strain evidence="1 2">DSM 22900</strain>
    </source>
</reference>